<comment type="subcellular location">
    <subcellularLocation>
        <location evidence="1">Membrane</location>
        <topology evidence="1">Multi-pass membrane protein</topology>
    </subcellularLocation>
</comment>
<feature type="domain" description="Cation efflux protein transmembrane" evidence="8">
    <location>
        <begin position="190"/>
        <end position="381"/>
    </location>
</feature>
<dbReference type="Proteomes" id="UP001562354">
    <property type="component" value="Unassembled WGS sequence"/>
</dbReference>
<comment type="caution">
    <text evidence="10">The sequence shown here is derived from an EMBL/GenBank/DDBJ whole genome shotgun (WGS) entry which is preliminary data.</text>
</comment>
<sequence>MTFDPDLHRAISMRPAPLHAHPERVEQHIHTEELSPNGVSSVLATKAQPKAKLIATTSSYEAQDPQAEDHNPVARPAHASSVGDDVENQRLPSYTPESDPYHLSSCLKSPEQIEAIRANSSRKRGPASTLSCAPITQGKDAVQAKRLQGFYETQNENIERLLKPVDDHRREAKEEAGAEQLQFKIAVHGSFAANVVLAALQLYGAIASGSLSLFTTCADALFDPLSNITLILCNRAVNRVDGRKFPAGKARIETAGNICFCFLMCAVSFILIVVSARDIAEGSTTATTTFHLPSVIAVCVAFTTKLGLFFYCWALRNKYSQIRILWEDHRNDLFINGFGVLTSVGGSKLAWWIDPMGSIILSVLIATLWLRTAYSEFQLLIGVTADTQTLQLITYISMTHSPLIVSLDTVRAWHSGPRIVVEVDIVLHPDQSLRETHDIAEELQTKLESLPVVDRAYVHVDYETSHAPEHFLKKQL</sequence>
<accession>A0ABR3P9D4</accession>
<evidence type="ECO:0000313" key="11">
    <source>
        <dbReference type="Proteomes" id="UP001562354"/>
    </source>
</evidence>
<keyword evidence="11" id="KW-1185">Reference proteome</keyword>
<evidence type="ECO:0008006" key="12">
    <source>
        <dbReference type="Google" id="ProtNLM"/>
    </source>
</evidence>
<keyword evidence="4 7" id="KW-1133">Transmembrane helix</keyword>
<keyword evidence="3 7" id="KW-0812">Transmembrane</keyword>
<gene>
    <name evidence="10" type="ORF">AAFC00_003053</name>
</gene>
<evidence type="ECO:0000259" key="9">
    <source>
        <dbReference type="Pfam" id="PF16916"/>
    </source>
</evidence>
<reference evidence="10 11" key="1">
    <citation type="submission" date="2024-07" db="EMBL/GenBank/DDBJ databases">
        <title>Draft sequence of the Neodothiora populina.</title>
        <authorList>
            <person name="Drown D.D."/>
            <person name="Schuette U.S."/>
            <person name="Buechlein A.B."/>
            <person name="Rusch D.R."/>
            <person name="Winton L.W."/>
            <person name="Adams G.A."/>
        </authorList>
    </citation>
    <scope>NUCLEOTIDE SEQUENCE [LARGE SCALE GENOMIC DNA]</scope>
    <source>
        <strain evidence="10 11">CPC 39397</strain>
    </source>
</reference>
<dbReference type="InterPro" id="IPR036837">
    <property type="entry name" value="Cation_efflux_CTD_sf"/>
</dbReference>
<dbReference type="InterPro" id="IPR050291">
    <property type="entry name" value="CDF_Transporter"/>
</dbReference>
<feature type="transmembrane region" description="Helical" evidence="7">
    <location>
        <begin position="254"/>
        <end position="274"/>
    </location>
</feature>
<evidence type="ECO:0000259" key="8">
    <source>
        <dbReference type="Pfam" id="PF01545"/>
    </source>
</evidence>
<protein>
    <recommendedName>
        <fullName evidence="12">Cation diffusion facilitator 1</fullName>
    </recommendedName>
</protein>
<dbReference type="SUPFAM" id="SSF160240">
    <property type="entry name" value="Cation efflux protein cytoplasmic domain-like"/>
    <property type="match status" value="1"/>
</dbReference>
<name>A0ABR3P9D4_9PEZI</name>
<keyword evidence="2" id="KW-0813">Transport</keyword>
<dbReference type="InterPro" id="IPR027469">
    <property type="entry name" value="Cation_efflux_TMD_sf"/>
</dbReference>
<organism evidence="10 11">
    <name type="scientific">Neodothiora populina</name>
    <dbReference type="NCBI Taxonomy" id="2781224"/>
    <lineage>
        <taxon>Eukaryota</taxon>
        <taxon>Fungi</taxon>
        <taxon>Dikarya</taxon>
        <taxon>Ascomycota</taxon>
        <taxon>Pezizomycotina</taxon>
        <taxon>Dothideomycetes</taxon>
        <taxon>Dothideomycetidae</taxon>
        <taxon>Dothideales</taxon>
        <taxon>Dothioraceae</taxon>
        <taxon>Neodothiora</taxon>
    </lineage>
</organism>
<evidence type="ECO:0000256" key="4">
    <source>
        <dbReference type="ARBA" id="ARBA00022989"/>
    </source>
</evidence>
<evidence type="ECO:0000256" key="3">
    <source>
        <dbReference type="ARBA" id="ARBA00022692"/>
    </source>
</evidence>
<dbReference type="Gene3D" id="1.20.1510.10">
    <property type="entry name" value="Cation efflux protein transmembrane domain"/>
    <property type="match status" value="1"/>
</dbReference>
<feature type="domain" description="Cation efflux protein cytoplasmic" evidence="9">
    <location>
        <begin position="393"/>
        <end position="461"/>
    </location>
</feature>
<dbReference type="PANTHER" id="PTHR43840">
    <property type="entry name" value="MITOCHONDRIAL METAL TRANSPORTER 1-RELATED"/>
    <property type="match status" value="1"/>
</dbReference>
<evidence type="ECO:0000256" key="5">
    <source>
        <dbReference type="ARBA" id="ARBA00023136"/>
    </source>
</evidence>
<dbReference type="InterPro" id="IPR027470">
    <property type="entry name" value="Cation_efflux_CTD"/>
</dbReference>
<proteinExistence type="predicted"/>
<dbReference type="Pfam" id="PF16916">
    <property type="entry name" value="ZT_dimer"/>
    <property type="match status" value="1"/>
</dbReference>
<dbReference type="InterPro" id="IPR002524">
    <property type="entry name" value="Cation_efflux"/>
</dbReference>
<evidence type="ECO:0000313" key="10">
    <source>
        <dbReference type="EMBL" id="KAL1302690.1"/>
    </source>
</evidence>
<dbReference type="RefSeq" id="XP_069198966.1">
    <property type="nucleotide sequence ID" value="XM_069342466.1"/>
</dbReference>
<keyword evidence="5 7" id="KW-0472">Membrane</keyword>
<feature type="transmembrane region" description="Helical" evidence="7">
    <location>
        <begin position="294"/>
        <end position="313"/>
    </location>
</feature>
<dbReference type="InterPro" id="IPR058533">
    <property type="entry name" value="Cation_efflux_TM"/>
</dbReference>
<dbReference type="Pfam" id="PF01545">
    <property type="entry name" value="Cation_efflux"/>
    <property type="match status" value="1"/>
</dbReference>
<dbReference type="Gene3D" id="3.30.70.1350">
    <property type="entry name" value="Cation efflux protein, cytoplasmic domain"/>
    <property type="match status" value="1"/>
</dbReference>
<dbReference type="GeneID" id="95976755"/>
<evidence type="ECO:0000256" key="2">
    <source>
        <dbReference type="ARBA" id="ARBA00022448"/>
    </source>
</evidence>
<dbReference type="SUPFAM" id="SSF161111">
    <property type="entry name" value="Cation efflux protein transmembrane domain-like"/>
    <property type="match status" value="1"/>
</dbReference>
<evidence type="ECO:0000256" key="1">
    <source>
        <dbReference type="ARBA" id="ARBA00004141"/>
    </source>
</evidence>
<feature type="transmembrane region" description="Helical" evidence="7">
    <location>
        <begin position="333"/>
        <end position="351"/>
    </location>
</feature>
<dbReference type="PANTHER" id="PTHR43840:SF12">
    <property type="entry name" value="CATION DIFFUSION FACILITATOR 1 (AFU_ORTHOLOGUE AFUA_1G14440)"/>
    <property type="match status" value="1"/>
</dbReference>
<dbReference type="EMBL" id="JBFMKM010000012">
    <property type="protein sequence ID" value="KAL1302690.1"/>
    <property type="molecule type" value="Genomic_DNA"/>
</dbReference>
<evidence type="ECO:0000256" key="6">
    <source>
        <dbReference type="SAM" id="MobiDB-lite"/>
    </source>
</evidence>
<feature type="region of interest" description="Disordered" evidence="6">
    <location>
        <begin position="59"/>
        <end position="89"/>
    </location>
</feature>
<dbReference type="NCBIfam" id="TIGR01297">
    <property type="entry name" value="CDF"/>
    <property type="match status" value="1"/>
</dbReference>
<evidence type="ECO:0000256" key="7">
    <source>
        <dbReference type="SAM" id="Phobius"/>
    </source>
</evidence>